<gene>
    <name evidence="2" type="ORF">IAB26_11665</name>
</gene>
<dbReference type="EMBL" id="DVFT01000171">
    <property type="protein sequence ID" value="HIQ97206.1"/>
    <property type="molecule type" value="Genomic_DNA"/>
</dbReference>
<feature type="signal peptide" evidence="1">
    <location>
        <begin position="1"/>
        <end position="20"/>
    </location>
</feature>
<proteinExistence type="predicted"/>
<accession>A0A9D1D137</accession>
<keyword evidence="1" id="KW-0732">Signal</keyword>
<feature type="chain" id="PRO_5039337307" description="MORN repeat protein" evidence="1">
    <location>
        <begin position="21"/>
        <end position="193"/>
    </location>
</feature>
<protein>
    <recommendedName>
        <fullName evidence="4">MORN repeat protein</fullName>
    </recommendedName>
</protein>
<dbReference type="SUPFAM" id="SSF69360">
    <property type="entry name" value="Cell wall binding repeat"/>
    <property type="match status" value="1"/>
</dbReference>
<reference evidence="2" key="2">
    <citation type="journal article" date="2021" name="PeerJ">
        <title>Extensive microbial diversity within the chicken gut microbiome revealed by metagenomics and culture.</title>
        <authorList>
            <person name="Gilroy R."/>
            <person name="Ravi A."/>
            <person name="Getino M."/>
            <person name="Pursley I."/>
            <person name="Horton D.L."/>
            <person name="Alikhan N.F."/>
            <person name="Baker D."/>
            <person name="Gharbi K."/>
            <person name="Hall N."/>
            <person name="Watson M."/>
            <person name="Adriaenssens E.M."/>
            <person name="Foster-Nyarko E."/>
            <person name="Jarju S."/>
            <person name="Secka A."/>
            <person name="Antonio M."/>
            <person name="Oren A."/>
            <person name="Chaudhuri R.R."/>
            <person name="La Ragione R."/>
            <person name="Hildebrand F."/>
            <person name="Pallen M.J."/>
        </authorList>
    </citation>
    <scope>NUCLEOTIDE SEQUENCE</scope>
    <source>
        <strain evidence="2">ChiSjej3B21-11622</strain>
    </source>
</reference>
<dbReference type="AlphaFoldDB" id="A0A9D1D137"/>
<comment type="caution">
    <text evidence="2">The sequence shown here is derived from an EMBL/GenBank/DDBJ whole genome shotgun (WGS) entry which is preliminary data.</text>
</comment>
<organism evidence="2 3">
    <name type="scientific">Candidatus Limivivens merdigallinarum</name>
    <dbReference type="NCBI Taxonomy" id="2840859"/>
    <lineage>
        <taxon>Bacteria</taxon>
        <taxon>Bacillati</taxon>
        <taxon>Bacillota</taxon>
        <taxon>Clostridia</taxon>
        <taxon>Lachnospirales</taxon>
        <taxon>Lachnospiraceae</taxon>
        <taxon>Lachnospiraceae incertae sedis</taxon>
        <taxon>Candidatus Limivivens</taxon>
    </lineage>
</organism>
<evidence type="ECO:0000313" key="2">
    <source>
        <dbReference type="EMBL" id="HIQ97206.1"/>
    </source>
</evidence>
<evidence type="ECO:0000256" key="1">
    <source>
        <dbReference type="SAM" id="SignalP"/>
    </source>
</evidence>
<evidence type="ECO:0000313" key="3">
    <source>
        <dbReference type="Proteomes" id="UP000886886"/>
    </source>
</evidence>
<name>A0A9D1D137_9FIRM</name>
<evidence type="ECO:0008006" key="4">
    <source>
        <dbReference type="Google" id="ProtNLM"/>
    </source>
</evidence>
<dbReference type="Proteomes" id="UP000886886">
    <property type="component" value="Unassembled WGS sequence"/>
</dbReference>
<reference evidence="2" key="1">
    <citation type="submission" date="2020-10" db="EMBL/GenBank/DDBJ databases">
        <authorList>
            <person name="Gilroy R."/>
        </authorList>
    </citation>
    <scope>NUCLEOTIDE SEQUENCE</scope>
    <source>
        <strain evidence="2">ChiSjej3B21-11622</strain>
    </source>
</reference>
<sequence>MKLRKAIVCLSMCLAIGSSAAAPMASEAKSLEPKSEAKVSVKNQKNSKSGWVKRGKNRYYRMKNGKLCKSKYKKIGKYYYSFDSKGRMKTGLVKVNDKFSGYFSRKTGRLAYCVMDLKVKRVYKGSAVGQRKNGKSYELYDIPLTKVKLVNSKGKRIKASAVKKNDLVRVCFNGDILERYPAAFQEIVKIKLL</sequence>
<dbReference type="Gene3D" id="2.10.270.10">
    <property type="entry name" value="Cholin Binding"/>
    <property type="match status" value="1"/>
</dbReference>